<name>K1QTR8_MAGGI</name>
<evidence type="ECO:0000313" key="1">
    <source>
        <dbReference type="EMBL" id="EKC24971.1"/>
    </source>
</evidence>
<accession>K1QTR8</accession>
<sequence length="191" mass="21670">MCSFLPIGCFCLTLTTTVKEACCQMSGNDLEGHISSPKYVTPYLEEVKESFIMAVESTCLLIAGVLMLITIIILIIGTVIVSFCSRDEEIDYHMIPQGDWHPEHLDYDSIIDLLQSIQKSKKFQDLQDFLAQGKHLVHLNDRVCHCSPRRLGWESSAAYIRWKKPMHSMFCCKGRSGWVFPACFVPSFGIK</sequence>
<dbReference type="AlphaFoldDB" id="K1QTR8"/>
<organism evidence="1">
    <name type="scientific">Magallana gigas</name>
    <name type="common">Pacific oyster</name>
    <name type="synonym">Crassostrea gigas</name>
    <dbReference type="NCBI Taxonomy" id="29159"/>
    <lineage>
        <taxon>Eukaryota</taxon>
        <taxon>Metazoa</taxon>
        <taxon>Spiralia</taxon>
        <taxon>Lophotrochozoa</taxon>
        <taxon>Mollusca</taxon>
        <taxon>Bivalvia</taxon>
        <taxon>Autobranchia</taxon>
        <taxon>Pteriomorphia</taxon>
        <taxon>Ostreida</taxon>
        <taxon>Ostreoidea</taxon>
        <taxon>Ostreidae</taxon>
        <taxon>Magallana</taxon>
    </lineage>
</organism>
<proteinExistence type="predicted"/>
<dbReference type="EMBL" id="JH816401">
    <property type="protein sequence ID" value="EKC24971.1"/>
    <property type="molecule type" value="Genomic_DNA"/>
</dbReference>
<protein>
    <submittedName>
        <fullName evidence="1">Uncharacterized protein</fullName>
    </submittedName>
</protein>
<dbReference type="HOGENOM" id="CLU_1422737_0_0_1"/>
<gene>
    <name evidence="1" type="ORF">CGI_10024028</name>
</gene>
<reference evidence="1" key="1">
    <citation type="journal article" date="2012" name="Nature">
        <title>The oyster genome reveals stress adaptation and complexity of shell formation.</title>
        <authorList>
            <person name="Zhang G."/>
            <person name="Fang X."/>
            <person name="Guo X."/>
            <person name="Li L."/>
            <person name="Luo R."/>
            <person name="Xu F."/>
            <person name="Yang P."/>
            <person name="Zhang L."/>
            <person name="Wang X."/>
            <person name="Qi H."/>
            <person name="Xiong Z."/>
            <person name="Que H."/>
            <person name="Xie Y."/>
            <person name="Holland P.W."/>
            <person name="Paps J."/>
            <person name="Zhu Y."/>
            <person name="Wu F."/>
            <person name="Chen Y."/>
            <person name="Wang J."/>
            <person name="Peng C."/>
            <person name="Meng J."/>
            <person name="Yang L."/>
            <person name="Liu J."/>
            <person name="Wen B."/>
            <person name="Zhang N."/>
            <person name="Huang Z."/>
            <person name="Zhu Q."/>
            <person name="Feng Y."/>
            <person name="Mount A."/>
            <person name="Hedgecock D."/>
            <person name="Xu Z."/>
            <person name="Liu Y."/>
            <person name="Domazet-Loso T."/>
            <person name="Du Y."/>
            <person name="Sun X."/>
            <person name="Zhang S."/>
            <person name="Liu B."/>
            <person name="Cheng P."/>
            <person name="Jiang X."/>
            <person name="Li J."/>
            <person name="Fan D."/>
            <person name="Wang W."/>
            <person name="Fu W."/>
            <person name="Wang T."/>
            <person name="Wang B."/>
            <person name="Zhang J."/>
            <person name="Peng Z."/>
            <person name="Li Y."/>
            <person name="Li N."/>
            <person name="Wang J."/>
            <person name="Chen M."/>
            <person name="He Y."/>
            <person name="Tan F."/>
            <person name="Song X."/>
            <person name="Zheng Q."/>
            <person name="Huang R."/>
            <person name="Yang H."/>
            <person name="Du X."/>
            <person name="Chen L."/>
            <person name="Yang M."/>
            <person name="Gaffney P.M."/>
            <person name="Wang S."/>
            <person name="Luo L."/>
            <person name="She Z."/>
            <person name="Ming Y."/>
            <person name="Huang W."/>
            <person name="Zhang S."/>
            <person name="Huang B."/>
            <person name="Zhang Y."/>
            <person name="Qu T."/>
            <person name="Ni P."/>
            <person name="Miao G."/>
            <person name="Wang J."/>
            <person name="Wang Q."/>
            <person name="Steinberg C.E."/>
            <person name="Wang H."/>
            <person name="Li N."/>
            <person name="Qian L."/>
            <person name="Zhang G."/>
            <person name="Li Y."/>
            <person name="Yang H."/>
            <person name="Liu X."/>
            <person name="Wang J."/>
            <person name="Yin Y."/>
            <person name="Wang J."/>
        </authorList>
    </citation>
    <scope>NUCLEOTIDE SEQUENCE [LARGE SCALE GENOMIC DNA]</scope>
    <source>
        <strain evidence="1">05x7-T-G4-1.051#20</strain>
    </source>
</reference>
<dbReference type="InParanoid" id="K1QTR8"/>